<dbReference type="AlphaFoldDB" id="A0A927CK73"/>
<dbReference type="SUPFAM" id="SSF88713">
    <property type="entry name" value="Glycoside hydrolase/deacetylase"/>
    <property type="match status" value="1"/>
</dbReference>
<keyword evidence="4" id="KW-0460">Magnesium</keyword>
<reference evidence="6" key="1">
    <citation type="submission" date="2020-09" db="EMBL/GenBank/DDBJ databases">
        <title>A novel bacterium of genus Paenibacillus, isolated from South China Sea.</title>
        <authorList>
            <person name="Huang H."/>
            <person name="Mo K."/>
            <person name="Hu Y."/>
        </authorList>
    </citation>
    <scope>NUCLEOTIDE SEQUENCE</scope>
    <source>
        <strain evidence="6">IB182493</strain>
    </source>
</reference>
<keyword evidence="7" id="KW-1185">Reference proteome</keyword>
<comment type="caution">
    <text evidence="6">The sequence shown here is derived from an EMBL/GenBank/DDBJ whole genome shotgun (WGS) entry which is preliminary data.</text>
</comment>
<evidence type="ECO:0000256" key="5">
    <source>
        <dbReference type="ARBA" id="ARBA00023277"/>
    </source>
</evidence>
<comment type="cofactor">
    <cofactor evidence="1">
        <name>Mg(2+)</name>
        <dbReference type="ChEBI" id="CHEBI:18420"/>
    </cofactor>
</comment>
<dbReference type="GO" id="GO:0046872">
    <property type="term" value="F:metal ion binding"/>
    <property type="evidence" value="ECO:0007669"/>
    <property type="project" value="UniProtKB-KW"/>
</dbReference>
<evidence type="ECO:0000313" key="7">
    <source>
        <dbReference type="Proteomes" id="UP000632125"/>
    </source>
</evidence>
<dbReference type="RefSeq" id="WP_190857532.1">
    <property type="nucleotide sequence ID" value="NZ_JACXIY010000001.1"/>
</dbReference>
<keyword evidence="2" id="KW-0479">Metal-binding</keyword>
<dbReference type="Proteomes" id="UP000632125">
    <property type="component" value="Unassembled WGS sequence"/>
</dbReference>
<evidence type="ECO:0000256" key="3">
    <source>
        <dbReference type="ARBA" id="ARBA00022801"/>
    </source>
</evidence>
<accession>A0A927CK73</accession>
<dbReference type="GO" id="GO:0005975">
    <property type="term" value="P:carbohydrate metabolic process"/>
    <property type="evidence" value="ECO:0007669"/>
    <property type="project" value="InterPro"/>
</dbReference>
<evidence type="ECO:0000256" key="1">
    <source>
        <dbReference type="ARBA" id="ARBA00001946"/>
    </source>
</evidence>
<sequence length="95" mass="10176">MASTIYLVTRGDDLGSSRSANAGILEACRSGLLKNVSVMACAPYAEEAAELLRDAPGVCFGIHATFNAEWDFVRWGPVLPRELFITGITLGSVKE</sequence>
<proteinExistence type="predicted"/>
<dbReference type="EMBL" id="JACXIY010000001">
    <property type="protein sequence ID" value="MBD2867190.1"/>
    <property type="molecule type" value="Genomic_DNA"/>
</dbReference>
<evidence type="ECO:0000256" key="2">
    <source>
        <dbReference type="ARBA" id="ARBA00022723"/>
    </source>
</evidence>
<dbReference type="InterPro" id="IPR006879">
    <property type="entry name" value="YdjC-like"/>
</dbReference>
<organism evidence="6 7">
    <name type="scientific">Paenibacillus arenilitoris</name>
    <dbReference type="NCBI Taxonomy" id="2772299"/>
    <lineage>
        <taxon>Bacteria</taxon>
        <taxon>Bacillati</taxon>
        <taxon>Bacillota</taxon>
        <taxon>Bacilli</taxon>
        <taxon>Bacillales</taxon>
        <taxon>Paenibacillaceae</taxon>
        <taxon>Paenibacillus</taxon>
    </lineage>
</organism>
<keyword evidence="3" id="KW-0378">Hydrolase</keyword>
<protein>
    <submittedName>
        <fullName evidence="6">ChbG/HpnK family deacetylase</fullName>
    </submittedName>
</protein>
<dbReference type="Pfam" id="PF04794">
    <property type="entry name" value="YdjC"/>
    <property type="match status" value="1"/>
</dbReference>
<dbReference type="GO" id="GO:0016787">
    <property type="term" value="F:hydrolase activity"/>
    <property type="evidence" value="ECO:0007669"/>
    <property type="project" value="UniProtKB-KW"/>
</dbReference>
<name>A0A927CK73_9BACL</name>
<evidence type="ECO:0000256" key="4">
    <source>
        <dbReference type="ARBA" id="ARBA00022842"/>
    </source>
</evidence>
<dbReference type="InterPro" id="IPR011330">
    <property type="entry name" value="Glyco_hydro/deAcase_b/a-brl"/>
</dbReference>
<dbReference type="Gene3D" id="3.20.20.370">
    <property type="entry name" value="Glycoside hydrolase/deacetylase"/>
    <property type="match status" value="1"/>
</dbReference>
<evidence type="ECO:0000313" key="6">
    <source>
        <dbReference type="EMBL" id="MBD2867190.1"/>
    </source>
</evidence>
<gene>
    <name evidence="6" type="ORF">IDH41_01275</name>
</gene>
<keyword evidence="5" id="KW-0119">Carbohydrate metabolism</keyword>